<gene>
    <name evidence="1" type="ORF">MJO28_003106</name>
</gene>
<sequence length="178" mass="19780">MEGYYLCYALILNAVLNKEWGKTDGPALIQLVNQQIQVSPGFTMFLSTRDPLVEFSPEPLTSLQSQVINQVLQSKRPDTDNKRTDLRRLQGKSKCRLRHLEDSLLQALSESLGNILDNDKVIFTLETLDVEFCLISTLSALAPSPLSSNAAAQPTETLQSLRAQSILINRLGLPPQDN</sequence>
<reference evidence="2" key="2">
    <citation type="journal article" date="2018" name="Mol. Plant Microbe Interact.">
        <title>Genome sequence resources for the wheat stripe rust pathogen (Puccinia striiformis f. sp. tritici) and the barley stripe rust pathogen (Puccinia striiformis f. sp. hordei).</title>
        <authorList>
            <person name="Xia C."/>
            <person name="Wang M."/>
            <person name="Yin C."/>
            <person name="Cornejo O.E."/>
            <person name="Hulbert S.H."/>
            <person name="Chen X."/>
        </authorList>
    </citation>
    <scope>NUCLEOTIDE SEQUENCE [LARGE SCALE GENOMIC DNA]</scope>
    <source>
        <strain evidence="2">93-210</strain>
    </source>
</reference>
<reference evidence="2" key="1">
    <citation type="journal article" date="2018" name="BMC Genomics">
        <title>Genomic insights into host adaptation between the wheat stripe rust pathogen (Puccinia striiformis f. sp. tritici) and the barley stripe rust pathogen (Puccinia striiformis f. sp. hordei).</title>
        <authorList>
            <person name="Xia C."/>
            <person name="Wang M."/>
            <person name="Yin C."/>
            <person name="Cornejo O.E."/>
            <person name="Hulbert S.H."/>
            <person name="Chen X."/>
        </authorList>
    </citation>
    <scope>NUCLEOTIDE SEQUENCE [LARGE SCALE GENOMIC DNA]</scope>
    <source>
        <strain evidence="2">93-210</strain>
    </source>
</reference>
<protein>
    <submittedName>
        <fullName evidence="1">Uncharacterized protein</fullName>
    </submittedName>
</protein>
<reference evidence="1 2" key="3">
    <citation type="journal article" date="2022" name="Microbiol. Spectr.">
        <title>Folding features and dynamics of 3D genome architecture in plant fungal pathogens.</title>
        <authorList>
            <person name="Xia C."/>
        </authorList>
    </citation>
    <scope>NUCLEOTIDE SEQUENCE [LARGE SCALE GENOMIC DNA]</scope>
    <source>
        <strain evidence="1 2">93-210</strain>
    </source>
</reference>
<name>A0ACC0EV96_9BASI</name>
<organism evidence="1 2">
    <name type="scientific">Puccinia striiformis f. sp. tritici</name>
    <dbReference type="NCBI Taxonomy" id="168172"/>
    <lineage>
        <taxon>Eukaryota</taxon>
        <taxon>Fungi</taxon>
        <taxon>Dikarya</taxon>
        <taxon>Basidiomycota</taxon>
        <taxon>Pucciniomycotina</taxon>
        <taxon>Pucciniomycetes</taxon>
        <taxon>Pucciniales</taxon>
        <taxon>Pucciniaceae</taxon>
        <taxon>Puccinia</taxon>
    </lineage>
</organism>
<proteinExistence type="predicted"/>
<accession>A0ACC0EV96</accession>
<dbReference type="EMBL" id="CM045867">
    <property type="protein sequence ID" value="KAI7959315.1"/>
    <property type="molecule type" value="Genomic_DNA"/>
</dbReference>
<dbReference type="Proteomes" id="UP001060170">
    <property type="component" value="Chromosome 3"/>
</dbReference>
<keyword evidence="2" id="KW-1185">Reference proteome</keyword>
<evidence type="ECO:0000313" key="1">
    <source>
        <dbReference type="EMBL" id="KAI7959315.1"/>
    </source>
</evidence>
<comment type="caution">
    <text evidence="1">The sequence shown here is derived from an EMBL/GenBank/DDBJ whole genome shotgun (WGS) entry which is preliminary data.</text>
</comment>
<evidence type="ECO:0000313" key="2">
    <source>
        <dbReference type="Proteomes" id="UP001060170"/>
    </source>
</evidence>